<proteinExistence type="predicted"/>
<accession>A0A6C0INJ9</accession>
<protein>
    <submittedName>
        <fullName evidence="2">Uncharacterized protein</fullName>
    </submittedName>
</protein>
<evidence type="ECO:0000256" key="1">
    <source>
        <dbReference type="SAM" id="MobiDB-lite"/>
    </source>
</evidence>
<organism evidence="2">
    <name type="scientific">viral metagenome</name>
    <dbReference type="NCBI Taxonomy" id="1070528"/>
    <lineage>
        <taxon>unclassified sequences</taxon>
        <taxon>metagenomes</taxon>
        <taxon>organismal metagenomes</taxon>
    </lineage>
</organism>
<dbReference type="AlphaFoldDB" id="A0A6C0INJ9"/>
<evidence type="ECO:0000313" key="2">
    <source>
        <dbReference type="EMBL" id="QHT94065.1"/>
    </source>
</evidence>
<reference evidence="2" key="1">
    <citation type="journal article" date="2020" name="Nature">
        <title>Giant virus diversity and host interactions through global metagenomics.</title>
        <authorList>
            <person name="Schulz F."/>
            <person name="Roux S."/>
            <person name="Paez-Espino D."/>
            <person name="Jungbluth S."/>
            <person name="Walsh D.A."/>
            <person name="Denef V.J."/>
            <person name="McMahon K.D."/>
            <person name="Konstantinidis K.T."/>
            <person name="Eloe-Fadrosh E.A."/>
            <person name="Kyrpides N.C."/>
            <person name="Woyke T."/>
        </authorList>
    </citation>
    <scope>NUCLEOTIDE SEQUENCE</scope>
    <source>
        <strain evidence="2">GVMAG-M-3300024258-14</strain>
    </source>
</reference>
<name>A0A6C0INJ9_9ZZZZ</name>
<dbReference type="EMBL" id="MN740213">
    <property type="protein sequence ID" value="QHT94065.1"/>
    <property type="molecule type" value="Genomic_DNA"/>
</dbReference>
<feature type="region of interest" description="Disordered" evidence="1">
    <location>
        <begin position="123"/>
        <end position="174"/>
    </location>
</feature>
<sequence>MSEFVGKFIDKEITEIQNEMDKNKKTGNIYDFFEKIIDNILEQKDINILKTQFRYLIQKYIDSVSCKIKLKNSPIKPLNTIVDSTNTYELREKDCDDKINPENIGKINDLIKLYNKIFFTEKSTENPSGGKSKSKSKTKKKKKNYKKKTKKRSKMKTKNKRNKRRKTYKNKKMG</sequence>
<feature type="compositionally biased region" description="Basic residues" evidence="1">
    <location>
        <begin position="132"/>
        <end position="174"/>
    </location>
</feature>